<reference evidence="1" key="1">
    <citation type="submission" date="2022-12" db="EMBL/GenBank/DDBJ databases">
        <title>Genome Sequence of Lasiodiplodia mahajangana.</title>
        <authorList>
            <person name="Buettner E."/>
        </authorList>
    </citation>
    <scope>NUCLEOTIDE SEQUENCE</scope>
    <source>
        <strain evidence="1">VT137</strain>
    </source>
</reference>
<name>A0ACC2JCS3_9PEZI</name>
<evidence type="ECO:0000313" key="2">
    <source>
        <dbReference type="Proteomes" id="UP001153332"/>
    </source>
</evidence>
<dbReference type="EMBL" id="JAPUUL010002572">
    <property type="protein sequence ID" value="KAJ8125093.1"/>
    <property type="molecule type" value="Genomic_DNA"/>
</dbReference>
<gene>
    <name evidence="1" type="ORF">O1611_g8548</name>
</gene>
<organism evidence="1 2">
    <name type="scientific">Lasiodiplodia mahajangana</name>
    <dbReference type="NCBI Taxonomy" id="1108764"/>
    <lineage>
        <taxon>Eukaryota</taxon>
        <taxon>Fungi</taxon>
        <taxon>Dikarya</taxon>
        <taxon>Ascomycota</taxon>
        <taxon>Pezizomycotina</taxon>
        <taxon>Dothideomycetes</taxon>
        <taxon>Dothideomycetes incertae sedis</taxon>
        <taxon>Botryosphaeriales</taxon>
        <taxon>Botryosphaeriaceae</taxon>
        <taxon>Lasiodiplodia</taxon>
    </lineage>
</organism>
<evidence type="ECO:0000313" key="1">
    <source>
        <dbReference type="EMBL" id="KAJ8125093.1"/>
    </source>
</evidence>
<sequence>MENNTKPAESYNPSAFWRAGNLKSSVRLRLLHSVCQDTLGFLLQQQVELDTPPTCCIADLGCGNGAWLTRLSHELPNRGNILPFVPILHGFDINDTLFPHPENLPESVSLRKADIFARRIPDTAGAYDVVHIREFSTRVLDENTSSLLFRAGGMLKRGGWLQWEEIDLDSLAIEPAVPDLQMSACEALKQALTTGRERKGRKSDYLYNFKGYLQQNGFENIQIFEVPVPKLDYKAWTESYLMAWEEATLSFPSKITEPDAPITREFWAENLLKAVDETEKGVMVHPETTFTFIARRQI</sequence>
<accession>A0ACC2JCS3</accession>
<comment type="caution">
    <text evidence="1">The sequence shown here is derived from an EMBL/GenBank/DDBJ whole genome shotgun (WGS) entry which is preliminary data.</text>
</comment>
<keyword evidence="2" id="KW-1185">Reference proteome</keyword>
<dbReference type="Proteomes" id="UP001153332">
    <property type="component" value="Unassembled WGS sequence"/>
</dbReference>
<proteinExistence type="predicted"/>
<protein>
    <submittedName>
        <fullName evidence="1">Uncharacterized protein</fullName>
    </submittedName>
</protein>